<gene>
    <name evidence="2" type="ORF">ACFOOQ_03975</name>
</gene>
<evidence type="ECO:0000313" key="2">
    <source>
        <dbReference type="EMBL" id="MFC3674688.1"/>
    </source>
</evidence>
<dbReference type="EMBL" id="JBHRYJ010000001">
    <property type="protein sequence ID" value="MFC3674688.1"/>
    <property type="molecule type" value="Genomic_DNA"/>
</dbReference>
<protein>
    <submittedName>
        <fullName evidence="2">Uncharacterized protein</fullName>
    </submittedName>
</protein>
<dbReference type="RefSeq" id="WP_379722048.1">
    <property type="nucleotide sequence ID" value="NZ_JBHRYJ010000001.1"/>
</dbReference>
<proteinExistence type="predicted"/>
<organism evidence="2 3">
    <name type="scientific">Ferrovibrio xuzhouensis</name>
    <dbReference type="NCBI Taxonomy" id="1576914"/>
    <lineage>
        <taxon>Bacteria</taxon>
        <taxon>Pseudomonadati</taxon>
        <taxon>Pseudomonadota</taxon>
        <taxon>Alphaproteobacteria</taxon>
        <taxon>Rhodospirillales</taxon>
        <taxon>Rhodospirillaceae</taxon>
        <taxon>Ferrovibrio</taxon>
    </lineage>
</organism>
<dbReference type="Proteomes" id="UP001595711">
    <property type="component" value="Unassembled WGS sequence"/>
</dbReference>
<accession>A0ABV7VB68</accession>
<keyword evidence="3" id="KW-1185">Reference proteome</keyword>
<evidence type="ECO:0000256" key="1">
    <source>
        <dbReference type="SAM" id="SignalP"/>
    </source>
</evidence>
<feature type="chain" id="PRO_5046005764" evidence="1">
    <location>
        <begin position="27"/>
        <end position="160"/>
    </location>
</feature>
<comment type="caution">
    <text evidence="2">The sequence shown here is derived from an EMBL/GenBank/DDBJ whole genome shotgun (WGS) entry which is preliminary data.</text>
</comment>
<evidence type="ECO:0000313" key="3">
    <source>
        <dbReference type="Proteomes" id="UP001595711"/>
    </source>
</evidence>
<feature type="signal peptide" evidence="1">
    <location>
        <begin position="1"/>
        <end position="26"/>
    </location>
</feature>
<keyword evidence="1" id="KW-0732">Signal</keyword>
<name>A0ABV7VB68_9PROT</name>
<reference evidence="3" key="1">
    <citation type="journal article" date="2019" name="Int. J. Syst. Evol. Microbiol.">
        <title>The Global Catalogue of Microorganisms (GCM) 10K type strain sequencing project: providing services to taxonomists for standard genome sequencing and annotation.</title>
        <authorList>
            <consortium name="The Broad Institute Genomics Platform"/>
            <consortium name="The Broad Institute Genome Sequencing Center for Infectious Disease"/>
            <person name="Wu L."/>
            <person name="Ma J."/>
        </authorList>
    </citation>
    <scope>NUCLEOTIDE SEQUENCE [LARGE SCALE GENOMIC DNA]</scope>
    <source>
        <strain evidence="3">KCTC 42182</strain>
    </source>
</reference>
<sequence>MKGRLKTICAVTILAAATILPAPAWAETSAARQARVANESFCAAVMRGSMPPAECHADLAHSQVTLVPAAAKSGTATMPVIAGVAHMAAVIAGQRHVAPGISVAESDKGMDLVTIDLDPAAVDDLSKLDNAAAAMTLVRARAQRCKVALTAKSCQPLAKH</sequence>